<feature type="compositionally biased region" description="Basic and acidic residues" evidence="2">
    <location>
        <begin position="69"/>
        <end position="80"/>
    </location>
</feature>
<dbReference type="EMBL" id="NHRY01000261">
    <property type="protein sequence ID" value="PPQ27175.1"/>
    <property type="molecule type" value="Genomic_DNA"/>
</dbReference>
<reference evidence="4 5" key="1">
    <citation type="journal article" date="2018" name="Arch. Microbiol.">
        <title>New insights into the metabolic potential of the phototrophic purple bacterium Rhodopila globiformis DSM 161(T) from its draft genome sequence and evidence for a vanadium-dependent nitrogenase.</title>
        <authorList>
            <person name="Imhoff J.F."/>
            <person name="Rahn T."/>
            <person name="Kunzel S."/>
            <person name="Neulinger S.C."/>
        </authorList>
    </citation>
    <scope>NUCLEOTIDE SEQUENCE [LARGE SCALE GENOMIC DNA]</scope>
    <source>
        <strain evidence="4 5">DSM 161</strain>
    </source>
</reference>
<dbReference type="PANTHER" id="PTHR43244">
    <property type="match status" value="1"/>
</dbReference>
<dbReference type="Pfam" id="PF00296">
    <property type="entry name" value="Bac_luciferase"/>
    <property type="match status" value="1"/>
</dbReference>
<evidence type="ECO:0000256" key="1">
    <source>
        <dbReference type="ARBA" id="ARBA00023002"/>
    </source>
</evidence>
<keyword evidence="5" id="KW-1185">Reference proteome</keyword>
<comment type="caution">
    <text evidence="4">The sequence shown here is derived from an EMBL/GenBank/DDBJ whole genome shotgun (WGS) entry which is preliminary data.</text>
</comment>
<keyword evidence="1" id="KW-0560">Oxidoreductase</keyword>
<proteinExistence type="predicted"/>
<evidence type="ECO:0000313" key="4">
    <source>
        <dbReference type="EMBL" id="PPQ27175.1"/>
    </source>
</evidence>
<organism evidence="4 5">
    <name type="scientific">Rhodopila globiformis</name>
    <name type="common">Rhodopseudomonas globiformis</name>
    <dbReference type="NCBI Taxonomy" id="1071"/>
    <lineage>
        <taxon>Bacteria</taxon>
        <taxon>Pseudomonadati</taxon>
        <taxon>Pseudomonadota</taxon>
        <taxon>Alphaproteobacteria</taxon>
        <taxon>Acetobacterales</taxon>
        <taxon>Acetobacteraceae</taxon>
        <taxon>Rhodopila</taxon>
    </lineage>
</organism>
<evidence type="ECO:0000259" key="3">
    <source>
        <dbReference type="Pfam" id="PF00296"/>
    </source>
</evidence>
<feature type="region of interest" description="Disordered" evidence="2">
    <location>
        <begin position="54"/>
        <end position="80"/>
    </location>
</feature>
<dbReference type="GO" id="GO:0016705">
    <property type="term" value="F:oxidoreductase activity, acting on paired donors, with incorporation or reduction of molecular oxygen"/>
    <property type="evidence" value="ECO:0007669"/>
    <property type="project" value="InterPro"/>
</dbReference>
<evidence type="ECO:0000313" key="5">
    <source>
        <dbReference type="Proteomes" id="UP000239724"/>
    </source>
</evidence>
<gene>
    <name evidence="4" type="ORF">CCS01_27995</name>
</gene>
<protein>
    <recommendedName>
        <fullName evidence="3">Luciferase-like domain-containing protein</fullName>
    </recommendedName>
</protein>
<feature type="domain" description="Luciferase-like" evidence="3">
    <location>
        <begin position="103"/>
        <end position="420"/>
    </location>
</feature>
<dbReference type="Proteomes" id="UP000239724">
    <property type="component" value="Unassembled WGS sequence"/>
</dbReference>
<evidence type="ECO:0000256" key="2">
    <source>
        <dbReference type="SAM" id="MobiDB-lite"/>
    </source>
</evidence>
<dbReference type="Gene3D" id="3.20.20.30">
    <property type="entry name" value="Luciferase-like domain"/>
    <property type="match status" value="1"/>
</dbReference>
<dbReference type="InterPro" id="IPR011251">
    <property type="entry name" value="Luciferase-like_dom"/>
</dbReference>
<sequence>MIRPVCPPEMPNTYSMPASCSTRPIRSATGSASVSMGSMVMALSSVGFGRRVKSAPGSVKRRGVAGRGDLNRPGRRDRLRQNHREGTAMEFGIGIPTSGDSWKLAQRAEELGFTHAWFYDTQMLVGDPFVAMGAAALKTSRIRLGTGVLVPSNRIPAVTASAFATLNAMAPGRIDFGVGTGFSARRAMGLGAMKLADMEEYIRVVYALLHGETTEAEVEPGTRKKIRFLNPELGLININDPVRLHVSALGPKGRQLTARHGAAWKTVMSGVEDGLAALNAMQKTWTESGRAAGDLYSSAWVWGCVLRDGETLDSPRVRAETGPRAAVLLHRAADLDMEGWINTSPVPDSVRDVLQGYVEAARRFEPADARYLLNHTGHCVAVKPEEERFITAELIRRTTFAGTEQDIRQRIAAMRDGGLSQLVIPMVPGHEAAIEDWARIVKAFR</sequence>
<name>A0A2S6MXT2_RHOGL</name>
<dbReference type="PANTHER" id="PTHR43244:SF1">
    <property type="entry name" value="5,10-METHYLENETETRAHYDROMETHANOPTERIN REDUCTASE"/>
    <property type="match status" value="1"/>
</dbReference>
<accession>A0A2S6MXT2</accession>
<dbReference type="InterPro" id="IPR050564">
    <property type="entry name" value="F420-G6PD/mer"/>
</dbReference>
<dbReference type="SUPFAM" id="SSF51679">
    <property type="entry name" value="Bacterial luciferase-like"/>
    <property type="match status" value="1"/>
</dbReference>
<dbReference type="AlphaFoldDB" id="A0A2S6MXT2"/>
<dbReference type="InterPro" id="IPR036661">
    <property type="entry name" value="Luciferase-like_sf"/>
</dbReference>